<name>A0ABU6XDP3_9FABA</name>
<dbReference type="EMBL" id="JASCZI010211624">
    <property type="protein sequence ID" value="MED6195250.1"/>
    <property type="molecule type" value="Genomic_DNA"/>
</dbReference>
<comment type="caution">
    <text evidence="1">The sequence shown here is derived from an EMBL/GenBank/DDBJ whole genome shotgun (WGS) entry which is preliminary data.</text>
</comment>
<sequence>MWYFPFQSKRSKKPMLEMIVMDEKLSRTLGAPVRLPAPPRSPLSTIFEFTTIIEAHHHASPKATPPVLLRFSQPKPHHHGVLPVLLPHSIAKWCDYENNEVMGGSKHVVIVKFKEGVAVEDLIKGGIINLVWGLSIMLRKGKGIIMGVVVVRLGK</sequence>
<dbReference type="Proteomes" id="UP001341840">
    <property type="component" value="Unassembled WGS sequence"/>
</dbReference>
<protein>
    <submittedName>
        <fullName evidence="1">Uncharacterized protein</fullName>
    </submittedName>
</protein>
<gene>
    <name evidence="1" type="ORF">PIB30_036136</name>
</gene>
<evidence type="ECO:0000313" key="2">
    <source>
        <dbReference type="Proteomes" id="UP001341840"/>
    </source>
</evidence>
<organism evidence="1 2">
    <name type="scientific">Stylosanthes scabra</name>
    <dbReference type="NCBI Taxonomy" id="79078"/>
    <lineage>
        <taxon>Eukaryota</taxon>
        <taxon>Viridiplantae</taxon>
        <taxon>Streptophyta</taxon>
        <taxon>Embryophyta</taxon>
        <taxon>Tracheophyta</taxon>
        <taxon>Spermatophyta</taxon>
        <taxon>Magnoliopsida</taxon>
        <taxon>eudicotyledons</taxon>
        <taxon>Gunneridae</taxon>
        <taxon>Pentapetalae</taxon>
        <taxon>rosids</taxon>
        <taxon>fabids</taxon>
        <taxon>Fabales</taxon>
        <taxon>Fabaceae</taxon>
        <taxon>Papilionoideae</taxon>
        <taxon>50 kb inversion clade</taxon>
        <taxon>dalbergioids sensu lato</taxon>
        <taxon>Dalbergieae</taxon>
        <taxon>Pterocarpus clade</taxon>
        <taxon>Stylosanthes</taxon>
    </lineage>
</organism>
<evidence type="ECO:0000313" key="1">
    <source>
        <dbReference type="EMBL" id="MED6195250.1"/>
    </source>
</evidence>
<accession>A0ABU6XDP3</accession>
<reference evidence="1 2" key="1">
    <citation type="journal article" date="2023" name="Plants (Basel)">
        <title>Bridging the Gap: Combining Genomics and Transcriptomics Approaches to Understand Stylosanthes scabra, an Orphan Legume from the Brazilian Caatinga.</title>
        <authorList>
            <person name="Ferreira-Neto J.R.C."/>
            <person name="da Silva M.D."/>
            <person name="Binneck E."/>
            <person name="de Melo N.F."/>
            <person name="da Silva R.H."/>
            <person name="de Melo A.L.T.M."/>
            <person name="Pandolfi V."/>
            <person name="Bustamante F.O."/>
            <person name="Brasileiro-Vidal A.C."/>
            <person name="Benko-Iseppon A.M."/>
        </authorList>
    </citation>
    <scope>NUCLEOTIDE SEQUENCE [LARGE SCALE GENOMIC DNA]</scope>
    <source>
        <tissue evidence="1">Leaves</tissue>
    </source>
</reference>
<proteinExistence type="predicted"/>
<keyword evidence="2" id="KW-1185">Reference proteome</keyword>